<keyword evidence="3" id="KW-0804">Transcription</keyword>
<evidence type="ECO:0000256" key="1">
    <source>
        <dbReference type="ARBA" id="ARBA00023015"/>
    </source>
</evidence>
<dbReference type="SUPFAM" id="SSF46689">
    <property type="entry name" value="Homeodomain-like"/>
    <property type="match status" value="1"/>
</dbReference>
<evidence type="ECO:0000313" key="6">
    <source>
        <dbReference type="Proteomes" id="UP000317332"/>
    </source>
</evidence>
<comment type="caution">
    <text evidence="5">The sequence shown here is derived from an EMBL/GenBank/DDBJ whole genome shotgun (WGS) entry which is preliminary data.</text>
</comment>
<keyword evidence="6" id="KW-1185">Reference proteome</keyword>
<dbReference type="InterPro" id="IPR009057">
    <property type="entry name" value="Homeodomain-like_sf"/>
</dbReference>
<proteinExistence type="predicted"/>
<dbReference type="OrthoDB" id="135231at2"/>
<dbReference type="EMBL" id="VHIQ01000002">
    <property type="protein sequence ID" value="TPV34902.1"/>
    <property type="molecule type" value="Genomic_DNA"/>
</dbReference>
<dbReference type="PANTHER" id="PTHR47893">
    <property type="entry name" value="REGULATORY PROTEIN PCHR"/>
    <property type="match status" value="1"/>
</dbReference>
<evidence type="ECO:0000256" key="3">
    <source>
        <dbReference type="ARBA" id="ARBA00023163"/>
    </source>
</evidence>
<dbReference type="InterPro" id="IPR020449">
    <property type="entry name" value="Tscrpt_reg_AraC-type_HTH"/>
</dbReference>
<accession>A0A506PNN1</accession>
<dbReference type="RefSeq" id="WP_140989336.1">
    <property type="nucleotide sequence ID" value="NZ_VHIQ01000002.1"/>
</dbReference>
<feature type="domain" description="HTH araC/xylS-type" evidence="4">
    <location>
        <begin position="237"/>
        <end position="335"/>
    </location>
</feature>
<organism evidence="5 6">
    <name type="scientific">Paucihalobacter ruber</name>
    <dbReference type="NCBI Taxonomy" id="2567861"/>
    <lineage>
        <taxon>Bacteria</taxon>
        <taxon>Pseudomonadati</taxon>
        <taxon>Bacteroidota</taxon>
        <taxon>Flavobacteriia</taxon>
        <taxon>Flavobacteriales</taxon>
        <taxon>Flavobacteriaceae</taxon>
        <taxon>Paucihalobacter</taxon>
    </lineage>
</organism>
<name>A0A506PNN1_9FLAO</name>
<dbReference type="Proteomes" id="UP000317332">
    <property type="component" value="Unassembled WGS sequence"/>
</dbReference>
<evidence type="ECO:0000313" key="5">
    <source>
        <dbReference type="EMBL" id="TPV34902.1"/>
    </source>
</evidence>
<protein>
    <submittedName>
        <fullName evidence="5">Helix-turn-helix transcriptional regulator</fullName>
    </submittedName>
</protein>
<dbReference type="Gene3D" id="1.10.10.60">
    <property type="entry name" value="Homeodomain-like"/>
    <property type="match status" value="1"/>
</dbReference>
<dbReference type="GO" id="GO:0003700">
    <property type="term" value="F:DNA-binding transcription factor activity"/>
    <property type="evidence" value="ECO:0007669"/>
    <property type="project" value="InterPro"/>
</dbReference>
<reference evidence="5 6" key="1">
    <citation type="submission" date="2019-06" db="EMBL/GenBank/DDBJ databases">
        <title>Flavobacteriaceae Paucihalobacterium erythroidium CWB-1, complete genome.</title>
        <authorList>
            <person name="Wu S."/>
        </authorList>
    </citation>
    <scope>NUCLEOTIDE SEQUENCE [LARGE SCALE GENOMIC DNA]</scope>
    <source>
        <strain evidence="5 6">CWB-1</strain>
    </source>
</reference>
<evidence type="ECO:0000259" key="4">
    <source>
        <dbReference type="PROSITE" id="PS01124"/>
    </source>
</evidence>
<gene>
    <name evidence="5" type="ORF">FJ651_05050</name>
</gene>
<keyword evidence="2" id="KW-0238">DNA-binding</keyword>
<dbReference type="AlphaFoldDB" id="A0A506PNN1"/>
<dbReference type="SMART" id="SM00342">
    <property type="entry name" value="HTH_ARAC"/>
    <property type="match status" value="1"/>
</dbReference>
<dbReference type="InterPro" id="IPR053142">
    <property type="entry name" value="PchR_regulatory_protein"/>
</dbReference>
<keyword evidence="1" id="KW-0805">Transcription regulation</keyword>
<dbReference type="GO" id="GO:0043565">
    <property type="term" value="F:sequence-specific DNA binding"/>
    <property type="evidence" value="ECO:0007669"/>
    <property type="project" value="InterPro"/>
</dbReference>
<sequence>MKEINLTDSNILENVKQMQRHIGGSISQKWGEYVLEVDNRLAKGCIKYITFDWGVSLVDFNIIFFEDMVLTTGPLNYNPIHFIYSTKGFFEHKFSDEENYKKIEQFHSVITAGSSKCVHQFSFQKDVHIQLNIISIIRKQFLKKRLNISHMLNDKLHNVFVDTQHNKQFLYYGPISLKMADHIDELQNIESGGIIRTLQIEGEVYQLLSMHIKMHNTYENSKPLKISLLKSELKKIRQLAKKITQDSSKNYSLNEISRNSGLSQAKLQEGFKFLYARTVNDYIRHARLQEARDLMYNSNLNISQIVYSIGFTSRSYFSKIFKEKYGIPPNEFKKQIIVSLDDDLK</sequence>
<dbReference type="PANTHER" id="PTHR47893:SF1">
    <property type="entry name" value="REGULATORY PROTEIN PCHR"/>
    <property type="match status" value="1"/>
</dbReference>
<dbReference type="InterPro" id="IPR018060">
    <property type="entry name" value="HTH_AraC"/>
</dbReference>
<dbReference type="PROSITE" id="PS01124">
    <property type="entry name" value="HTH_ARAC_FAMILY_2"/>
    <property type="match status" value="1"/>
</dbReference>
<dbReference type="Pfam" id="PF12833">
    <property type="entry name" value="HTH_18"/>
    <property type="match status" value="1"/>
</dbReference>
<evidence type="ECO:0000256" key="2">
    <source>
        <dbReference type="ARBA" id="ARBA00023125"/>
    </source>
</evidence>
<dbReference type="PRINTS" id="PR00032">
    <property type="entry name" value="HTHARAC"/>
</dbReference>